<protein>
    <recommendedName>
        <fullName evidence="6">Leucine rich repeat domain protein</fullName>
    </recommendedName>
</protein>
<dbReference type="InterPro" id="IPR003591">
    <property type="entry name" value="Leu-rich_rpt_typical-subtyp"/>
</dbReference>
<dbReference type="Pfam" id="PF13855">
    <property type="entry name" value="LRR_8"/>
    <property type="match status" value="1"/>
</dbReference>
<dbReference type="PANTHER" id="PTHR48051">
    <property type="match status" value="1"/>
</dbReference>
<dbReference type="SUPFAM" id="SSF52058">
    <property type="entry name" value="L domain-like"/>
    <property type="match status" value="1"/>
</dbReference>
<evidence type="ECO:0000256" key="2">
    <source>
        <dbReference type="ARBA" id="ARBA00022737"/>
    </source>
</evidence>
<proteinExistence type="predicted"/>
<keyword evidence="2" id="KW-0677">Repeat</keyword>
<dbReference type="InterPro" id="IPR050216">
    <property type="entry name" value="LRR_domain-containing"/>
</dbReference>
<organism evidence="4 5">
    <name type="scientific">Lepidopterella palustris CBS 459.81</name>
    <dbReference type="NCBI Taxonomy" id="1314670"/>
    <lineage>
        <taxon>Eukaryota</taxon>
        <taxon>Fungi</taxon>
        <taxon>Dikarya</taxon>
        <taxon>Ascomycota</taxon>
        <taxon>Pezizomycotina</taxon>
        <taxon>Dothideomycetes</taxon>
        <taxon>Pleosporomycetidae</taxon>
        <taxon>Mytilinidiales</taxon>
        <taxon>Argynnaceae</taxon>
        <taxon>Lepidopterella</taxon>
    </lineage>
</organism>
<keyword evidence="1" id="KW-0433">Leucine-rich repeat</keyword>
<name>A0A8E2JBZ4_9PEZI</name>
<dbReference type="InterPro" id="IPR001611">
    <property type="entry name" value="Leu-rich_rpt"/>
</dbReference>
<evidence type="ECO:0000313" key="5">
    <source>
        <dbReference type="Proteomes" id="UP000250266"/>
    </source>
</evidence>
<gene>
    <name evidence="4" type="ORF">K432DRAFT_385441</name>
</gene>
<dbReference type="EMBL" id="KV745211">
    <property type="protein sequence ID" value="OCK76444.1"/>
    <property type="molecule type" value="Genomic_DNA"/>
</dbReference>
<feature type="region of interest" description="Disordered" evidence="3">
    <location>
        <begin position="1"/>
        <end position="98"/>
    </location>
</feature>
<sequence length="571" mass="63735">MEQKQDDDLPDLPLWPEHPSSPPLPPQYPTTFSIRKRSRSAHNDTPHTSSDPPVFSSDDLPEASGIDNYTGHGKRKKRRYQGTWWSHGTPEQKTQPKGEFARNLDSGVWMASDDTEAASLEGETFYEEHAAYQHPWALEDQDLAEEEKEDNVPSTVYSSFREEEIGEGELLARKVIEKGLEAGAEQIDLSNLSLTSLSDDTLRPLHSLVRYPRVHNTAPSPEQYDAFTPSIQLFLSGNALRSLPPEMWSLQNITVLSLRNNGLTELPPCIAQLKNLFELNVSGNRLRWLPWELLDLLRSGEGRRRLIARPNPFFEGVDFQDYPSKLTILVKEENRASPVDALTNQVESLKSELAATASSCPRRGIQLAWIIKFHEAMLDMFSRAFQAWVKRGVQSSETLFDAICNYKDKTLFIAATKPSFFAFDGTLEQTSPMRPSSIPTGTTLLPTAVTCSAGTFGPVITHAAPPNNIKTPSLLELALQSSTSLLTNDQIAASIIDIPRSIQHGLDAAASIQTSDGALTRTCSVCSRNYIIARTEWIEFWHYSSGGLLYPTEEPFLPFLRRGCSWGCVLE</sequence>
<accession>A0A8E2JBZ4</accession>
<evidence type="ECO:0000313" key="4">
    <source>
        <dbReference type="EMBL" id="OCK76444.1"/>
    </source>
</evidence>
<dbReference type="GO" id="GO:0005737">
    <property type="term" value="C:cytoplasm"/>
    <property type="evidence" value="ECO:0007669"/>
    <property type="project" value="TreeGrafter"/>
</dbReference>
<feature type="compositionally biased region" description="Pro residues" evidence="3">
    <location>
        <begin position="19"/>
        <end position="28"/>
    </location>
</feature>
<evidence type="ECO:0000256" key="3">
    <source>
        <dbReference type="SAM" id="MobiDB-lite"/>
    </source>
</evidence>
<dbReference type="SMART" id="SM00369">
    <property type="entry name" value="LRR_TYP"/>
    <property type="match status" value="2"/>
</dbReference>
<dbReference type="Proteomes" id="UP000250266">
    <property type="component" value="Unassembled WGS sequence"/>
</dbReference>
<dbReference type="AlphaFoldDB" id="A0A8E2JBZ4"/>
<evidence type="ECO:0008006" key="6">
    <source>
        <dbReference type="Google" id="ProtNLM"/>
    </source>
</evidence>
<dbReference type="OrthoDB" id="1517790at2759"/>
<dbReference type="InterPro" id="IPR032675">
    <property type="entry name" value="LRR_dom_sf"/>
</dbReference>
<dbReference type="Gene3D" id="3.80.10.10">
    <property type="entry name" value="Ribonuclease Inhibitor"/>
    <property type="match status" value="1"/>
</dbReference>
<reference evidence="4 5" key="1">
    <citation type="journal article" date="2016" name="Nat. Commun.">
        <title>Ectomycorrhizal ecology is imprinted in the genome of the dominant symbiotic fungus Cenococcum geophilum.</title>
        <authorList>
            <consortium name="DOE Joint Genome Institute"/>
            <person name="Peter M."/>
            <person name="Kohler A."/>
            <person name="Ohm R.A."/>
            <person name="Kuo A."/>
            <person name="Krutzmann J."/>
            <person name="Morin E."/>
            <person name="Arend M."/>
            <person name="Barry K.W."/>
            <person name="Binder M."/>
            <person name="Choi C."/>
            <person name="Clum A."/>
            <person name="Copeland A."/>
            <person name="Grisel N."/>
            <person name="Haridas S."/>
            <person name="Kipfer T."/>
            <person name="LaButti K."/>
            <person name="Lindquist E."/>
            <person name="Lipzen A."/>
            <person name="Maire R."/>
            <person name="Meier B."/>
            <person name="Mihaltcheva S."/>
            <person name="Molinier V."/>
            <person name="Murat C."/>
            <person name="Poggeler S."/>
            <person name="Quandt C.A."/>
            <person name="Sperisen C."/>
            <person name="Tritt A."/>
            <person name="Tisserant E."/>
            <person name="Crous P.W."/>
            <person name="Henrissat B."/>
            <person name="Nehls U."/>
            <person name="Egli S."/>
            <person name="Spatafora J.W."/>
            <person name="Grigoriev I.V."/>
            <person name="Martin F.M."/>
        </authorList>
    </citation>
    <scope>NUCLEOTIDE SEQUENCE [LARGE SCALE GENOMIC DNA]</scope>
    <source>
        <strain evidence="4 5">CBS 459.81</strain>
    </source>
</reference>
<keyword evidence="5" id="KW-1185">Reference proteome</keyword>
<dbReference type="PANTHER" id="PTHR48051:SF1">
    <property type="entry name" value="RAS SUPPRESSOR PROTEIN 1"/>
    <property type="match status" value="1"/>
</dbReference>
<evidence type="ECO:0000256" key="1">
    <source>
        <dbReference type="ARBA" id="ARBA00022614"/>
    </source>
</evidence>
<feature type="compositionally biased region" description="Polar residues" evidence="3">
    <location>
        <begin position="83"/>
        <end position="93"/>
    </location>
</feature>